<accession>A0A813K012</accession>
<dbReference type="Pfam" id="PF13759">
    <property type="entry name" value="2OG-FeII_Oxy_5"/>
    <property type="match status" value="1"/>
</dbReference>
<comment type="caution">
    <text evidence="1">The sequence shown here is derived from an EMBL/GenBank/DDBJ whole genome shotgun (WGS) entry which is preliminary data.</text>
</comment>
<name>A0A813K012_POLGL</name>
<sequence length="216" mass="24750">VPPDQWETQINDNFFGFQETSSKSILQSAQARQRWPELYESKDYHKLLEIQKNASLSYMGNAGVSALPEEVENSWLISWTAVYPQEPSKPGRHGWHTHQESVVSGVLYVDPKRTPLLFADPRGAPPIEDYEQYRSADMLYEPKAPFDAEYQMFANQGDMILFPSWLVHKVPPPLGEGSPGHRVVFPFNFHLGPSVRREGLNLWDGWERTAHVELVD</sequence>
<dbReference type="EMBL" id="CAJNNW010027880">
    <property type="protein sequence ID" value="CAE8693563.1"/>
    <property type="molecule type" value="Genomic_DNA"/>
</dbReference>
<dbReference type="Proteomes" id="UP000626109">
    <property type="component" value="Unassembled WGS sequence"/>
</dbReference>
<protein>
    <recommendedName>
        <fullName evidence="3">Bifunctional lysine-specific demethylase and histidyl-hydroxylase</fullName>
    </recommendedName>
</protein>
<reference evidence="1" key="1">
    <citation type="submission" date="2021-02" db="EMBL/GenBank/DDBJ databases">
        <authorList>
            <person name="Dougan E. K."/>
            <person name="Rhodes N."/>
            <person name="Thang M."/>
            <person name="Chan C."/>
        </authorList>
    </citation>
    <scope>NUCLEOTIDE SEQUENCE</scope>
</reference>
<gene>
    <name evidence="1" type="ORF">PGLA2088_LOCUS28432</name>
</gene>
<feature type="non-terminal residue" evidence="1">
    <location>
        <position position="216"/>
    </location>
</feature>
<evidence type="ECO:0000313" key="1">
    <source>
        <dbReference type="EMBL" id="CAE8693563.1"/>
    </source>
</evidence>
<evidence type="ECO:0000313" key="2">
    <source>
        <dbReference type="Proteomes" id="UP000626109"/>
    </source>
</evidence>
<organism evidence="1 2">
    <name type="scientific">Polarella glacialis</name>
    <name type="common">Dinoflagellate</name>
    <dbReference type="NCBI Taxonomy" id="89957"/>
    <lineage>
        <taxon>Eukaryota</taxon>
        <taxon>Sar</taxon>
        <taxon>Alveolata</taxon>
        <taxon>Dinophyceae</taxon>
        <taxon>Suessiales</taxon>
        <taxon>Suessiaceae</taxon>
        <taxon>Polarella</taxon>
    </lineage>
</organism>
<evidence type="ECO:0008006" key="3">
    <source>
        <dbReference type="Google" id="ProtNLM"/>
    </source>
</evidence>
<proteinExistence type="predicted"/>
<dbReference type="Gene3D" id="2.60.120.620">
    <property type="entry name" value="q2cbj1_9rhob like domain"/>
    <property type="match status" value="1"/>
</dbReference>
<dbReference type="AlphaFoldDB" id="A0A813K012"/>
<dbReference type="InterPro" id="IPR012668">
    <property type="entry name" value="CHP02466"/>
</dbReference>